<dbReference type="Pfam" id="PF00636">
    <property type="entry name" value="Ribonuclease_3"/>
    <property type="match status" value="2"/>
</dbReference>
<dbReference type="GO" id="GO:0003723">
    <property type="term" value="F:RNA binding"/>
    <property type="evidence" value="ECO:0007669"/>
    <property type="project" value="UniProtKB-UniRule"/>
</dbReference>
<feature type="domain" description="RNase III" evidence="7">
    <location>
        <begin position="642"/>
        <end position="798"/>
    </location>
</feature>
<sequence length="919" mass="103592">MSSPLFTSPSGAELSFQNAGAHLSRWLVAVGHTPAFQFHHSDDPVGTLCTLHLPYLGPLTSDPCPSKSLAKQSASFRAVKLLLDSHGVDDRFLPTPSKPRRRARDDIMATKSKCNYRWESRKLLIKDELPQGNGSGEYACQTTPQFWNECPAFAAGEPAYASVLLLAPTDEKTYDHPECRPMCLLTTRPLPFYEKYNTVEVNLGVGEQPTHRGCMKMINAGPLESLDDVQLGQTLRFTERLMRAELQRPIKADLHRIKWLLLPLKYGYSSNRQLGPLALEDIAWEQVEAIADGPLAVPFTFRNQNDLGAQCFDAMATANSEMARRSYITAVRQDLNPNSPHPEQPEKTILQVIQGETSMFPRLTQSNQPILQVETACLAKNGSYITTFTTPSAQRPKQYLIPEYENRHCIPASIFRTLTVFPFFIHQLECMLIAYEMSTKLFGSLLHPEFALQALTAPSSLNVTPWTYDRLEILGDTLLKFFITLHVYLHGGGSNSREDSLKVWQDRHRLVSNRTLTANAIKLGLVDYVRDKRLKVKDWIPRDWELDVSSGQIVPKKAVQTSHDGPEIRRLGDKLLADIVEAIIGASYGTDKDFDNVISTLIRLNVPLDLFTTWDEIKHVLPLTDECDDTQEDGVDAEKMDSLSTFEILGYTFKSKRRYIDVISMSKQPDVRRIRENYKMLGNAVFDLHVIESLLAKYPEEGPGSLSNMKTFRTTEGLRCALTTELGLQDLLKDGDERAERELSRATYFMRDAKAQADAAGLSEDEQGGIHYWDNVAVNHFTGSVIEVIYGAIFQDSGFSLEHTQRIFDDHIVPFTEKYCKGPSATDLHPKGLLTRWMQAKGCAYWKLDAVGPKLCEGVVTCHDQDVARCKAFTTHVAVRNVCEEAIKRLRDDNRIKDICDCPSFKDVIPEDKTFGKMR</sequence>
<dbReference type="GO" id="GO:0004525">
    <property type="term" value="F:ribonuclease III activity"/>
    <property type="evidence" value="ECO:0007669"/>
    <property type="project" value="InterPro"/>
</dbReference>
<dbReference type="GO" id="GO:0005524">
    <property type="term" value="F:ATP binding"/>
    <property type="evidence" value="ECO:0007669"/>
    <property type="project" value="UniProtKB-KW"/>
</dbReference>
<feature type="domain" description="RNase III" evidence="7">
    <location>
        <begin position="428"/>
        <end position="588"/>
    </location>
</feature>
<keyword evidence="6" id="KW-0694">RNA-binding</keyword>
<dbReference type="PROSITE" id="PS51327">
    <property type="entry name" value="DICER_DSRBF"/>
    <property type="match status" value="1"/>
</dbReference>
<evidence type="ECO:0000259" key="7">
    <source>
        <dbReference type="PROSITE" id="PS50142"/>
    </source>
</evidence>
<proteinExistence type="predicted"/>
<evidence type="ECO:0008006" key="10">
    <source>
        <dbReference type="Google" id="ProtNLM"/>
    </source>
</evidence>
<dbReference type="CDD" id="cd00593">
    <property type="entry name" value="RIBOc"/>
    <property type="match status" value="2"/>
</dbReference>
<dbReference type="Gene3D" id="1.10.1520.10">
    <property type="entry name" value="Ribonuclease III domain"/>
    <property type="match status" value="2"/>
</dbReference>
<organism evidence="9">
    <name type="scientific">Cryptococcus bacillisporus CA1280</name>
    <dbReference type="NCBI Taxonomy" id="1296109"/>
    <lineage>
        <taxon>Eukaryota</taxon>
        <taxon>Fungi</taxon>
        <taxon>Dikarya</taxon>
        <taxon>Basidiomycota</taxon>
        <taxon>Agaricomycotina</taxon>
        <taxon>Tremellomycetes</taxon>
        <taxon>Tremellales</taxon>
        <taxon>Cryptococcaceae</taxon>
        <taxon>Cryptococcus</taxon>
        <taxon>Cryptococcus gattii species complex</taxon>
    </lineage>
</organism>
<dbReference type="InterPro" id="IPR038248">
    <property type="entry name" value="Dicer_dimer_sf"/>
</dbReference>
<dbReference type="InterPro" id="IPR000999">
    <property type="entry name" value="RNase_III_dom"/>
</dbReference>
<protein>
    <recommendedName>
        <fullName evidence="10">Dicer-like protein 1</fullName>
    </recommendedName>
</protein>
<evidence type="ECO:0000256" key="2">
    <source>
        <dbReference type="ARBA" id="ARBA00022741"/>
    </source>
</evidence>
<evidence type="ECO:0000256" key="5">
    <source>
        <dbReference type="ARBA" id="ARBA00022840"/>
    </source>
</evidence>
<keyword evidence="5" id="KW-0067">ATP-binding</keyword>
<dbReference type="Gene3D" id="3.30.160.380">
    <property type="entry name" value="Dicer dimerisation domain"/>
    <property type="match status" value="1"/>
</dbReference>
<gene>
    <name evidence="9" type="ORF">I312_01997</name>
</gene>
<evidence type="ECO:0000313" key="9">
    <source>
        <dbReference type="EMBL" id="KIR48927.1"/>
    </source>
</evidence>
<dbReference type="SUPFAM" id="SSF69065">
    <property type="entry name" value="RNase III domain-like"/>
    <property type="match status" value="2"/>
</dbReference>
<keyword evidence="1" id="KW-0677">Repeat</keyword>
<dbReference type="EMBL" id="KN847976">
    <property type="protein sequence ID" value="KIR48927.1"/>
    <property type="molecule type" value="Genomic_DNA"/>
</dbReference>
<dbReference type="FunFam" id="1.10.1520.10:FF:000022">
    <property type="entry name" value="Unplaced genomic scaffold supercont2.5, whole genome shotgun sequence"/>
    <property type="match status" value="1"/>
</dbReference>
<dbReference type="InterPro" id="IPR036389">
    <property type="entry name" value="RNase_III_sf"/>
</dbReference>
<evidence type="ECO:0000256" key="6">
    <source>
        <dbReference type="PROSITE-ProRule" id="PRU00657"/>
    </source>
</evidence>
<dbReference type="PANTHER" id="PTHR14950:SF37">
    <property type="entry name" value="ENDORIBONUCLEASE DICER"/>
    <property type="match status" value="1"/>
</dbReference>
<dbReference type="PANTHER" id="PTHR14950">
    <property type="entry name" value="DICER-RELATED"/>
    <property type="match status" value="1"/>
</dbReference>
<dbReference type="GO" id="GO:0005634">
    <property type="term" value="C:nucleus"/>
    <property type="evidence" value="ECO:0007669"/>
    <property type="project" value="TreeGrafter"/>
</dbReference>
<evidence type="ECO:0000256" key="4">
    <source>
        <dbReference type="ARBA" id="ARBA00022806"/>
    </source>
</evidence>
<evidence type="ECO:0000256" key="3">
    <source>
        <dbReference type="ARBA" id="ARBA00022801"/>
    </source>
</evidence>
<name>A0A0D0TQD7_CRYGA</name>
<dbReference type="AlphaFoldDB" id="A0A0D0TQD7"/>
<dbReference type="Pfam" id="PF03368">
    <property type="entry name" value="Dicer_dimer"/>
    <property type="match status" value="1"/>
</dbReference>
<dbReference type="OrthoDB" id="416741at2759"/>
<keyword evidence="3" id="KW-0378">Hydrolase</keyword>
<evidence type="ECO:0000259" key="8">
    <source>
        <dbReference type="PROSITE" id="PS51327"/>
    </source>
</evidence>
<accession>A0A0D0TQD7</accession>
<dbReference type="InterPro" id="IPR005034">
    <property type="entry name" value="Dicer_dimerisation"/>
</dbReference>
<dbReference type="GO" id="GO:0005737">
    <property type="term" value="C:cytoplasm"/>
    <property type="evidence" value="ECO:0007669"/>
    <property type="project" value="TreeGrafter"/>
</dbReference>
<reference evidence="9" key="1">
    <citation type="submission" date="2015-01" db="EMBL/GenBank/DDBJ databases">
        <title>The Genome Sequence of Cryptococcus gattii CA1280.</title>
        <authorList>
            <consortium name="The Broad Institute Genomics Platform"/>
            <person name="Cuomo C."/>
            <person name="Litvintseva A."/>
            <person name="Chen Y."/>
            <person name="Heitman J."/>
            <person name="Sun S."/>
            <person name="Springer D."/>
            <person name="Dromer F."/>
            <person name="Young S."/>
            <person name="Zeng Q."/>
            <person name="Gargeya S."/>
            <person name="Abouelleil A."/>
            <person name="Alvarado L."/>
            <person name="Chapman S.B."/>
            <person name="Gainer-Dewar J."/>
            <person name="Goldberg J."/>
            <person name="Griggs A."/>
            <person name="Gujja S."/>
            <person name="Hansen M."/>
            <person name="Howarth C."/>
            <person name="Imamovic A."/>
            <person name="Larimer J."/>
            <person name="Murphy C."/>
            <person name="Naylor J."/>
            <person name="Pearson M."/>
            <person name="Priest M."/>
            <person name="Roberts A."/>
            <person name="Saif S."/>
            <person name="Shea T."/>
            <person name="Sykes S."/>
            <person name="Wortman J."/>
            <person name="Nusbaum C."/>
            <person name="Birren B."/>
        </authorList>
    </citation>
    <scope>NUCLEOTIDE SEQUENCE [LARGE SCALE GENOMIC DNA]</scope>
    <source>
        <strain evidence="9">CA1280</strain>
    </source>
</reference>
<dbReference type="HOGENOM" id="CLU_305226_0_0_1"/>
<dbReference type="PROSITE" id="PS50142">
    <property type="entry name" value="RNASE_3_2"/>
    <property type="match status" value="2"/>
</dbReference>
<keyword evidence="4" id="KW-0347">Helicase</keyword>
<feature type="domain" description="Dicer dsRNA-binding fold" evidence="8">
    <location>
        <begin position="12"/>
        <end position="102"/>
    </location>
</feature>
<dbReference type="GO" id="GO:0004386">
    <property type="term" value="F:helicase activity"/>
    <property type="evidence" value="ECO:0007669"/>
    <property type="project" value="UniProtKB-KW"/>
</dbReference>
<keyword evidence="2" id="KW-0547">Nucleotide-binding</keyword>
<dbReference type="GO" id="GO:0030422">
    <property type="term" value="P:siRNA processing"/>
    <property type="evidence" value="ECO:0007669"/>
    <property type="project" value="TreeGrafter"/>
</dbReference>
<evidence type="ECO:0000256" key="1">
    <source>
        <dbReference type="ARBA" id="ARBA00022737"/>
    </source>
</evidence>
<dbReference type="SMART" id="SM00535">
    <property type="entry name" value="RIBOc"/>
    <property type="match status" value="2"/>
</dbReference>